<sequence>MFRSINFVRALYLESLSKLGINAFIIGPVVSLLISCASAPPAPPSYDLTFQHLPRLQIAAGSIEMKSAYQPDEVENQIDTQKPQNPTLVVKQWMKDRLERQSGSTAKLVLTIIDGRVVSKQETQSATFGFLTSKKQVYSASLVVDVAYYPAGMEIGQATGKDLRVKIVSDKAVSGTYNLNMLDEAYFMLISDLAGEFDKQMHLVLKKLKII</sequence>
<dbReference type="AlphaFoldDB" id="A0A368ELJ9"/>
<organism evidence="1 2">
    <name type="scientific">PS1 clade bacterium</name>
    <dbReference type="NCBI Taxonomy" id="2175152"/>
    <lineage>
        <taxon>Bacteria</taxon>
        <taxon>Pseudomonadati</taxon>
        <taxon>Pseudomonadota</taxon>
        <taxon>Alphaproteobacteria</taxon>
        <taxon>PS1 clade</taxon>
    </lineage>
</organism>
<reference evidence="1 2" key="1">
    <citation type="journal article" date="2018" name="Microbiome">
        <title>Fine metagenomic profile of the Mediterranean stratified and mixed water columns revealed by assembly and recruitment.</title>
        <authorList>
            <person name="Haro-Moreno J.M."/>
            <person name="Lopez-Perez M."/>
            <person name="De La Torre J.R."/>
            <person name="Picazo A."/>
            <person name="Camacho A."/>
            <person name="Rodriguez-Valera F."/>
        </authorList>
    </citation>
    <scope>NUCLEOTIDE SEQUENCE [LARGE SCALE GENOMIC DNA]</scope>
    <source>
        <strain evidence="1">MED-G50</strain>
    </source>
</reference>
<evidence type="ECO:0000313" key="2">
    <source>
        <dbReference type="Proteomes" id="UP000252289"/>
    </source>
</evidence>
<name>A0A368ELJ9_9PROT</name>
<evidence type="ECO:0000313" key="1">
    <source>
        <dbReference type="EMBL" id="RCL84774.1"/>
    </source>
</evidence>
<comment type="caution">
    <text evidence="1">The sequence shown here is derived from an EMBL/GenBank/DDBJ whole genome shotgun (WGS) entry which is preliminary data.</text>
</comment>
<proteinExistence type="predicted"/>
<dbReference type="Proteomes" id="UP000252289">
    <property type="component" value="Unassembled WGS sequence"/>
</dbReference>
<dbReference type="EMBL" id="QOQK01000008">
    <property type="protein sequence ID" value="RCL84774.1"/>
    <property type="molecule type" value="Genomic_DNA"/>
</dbReference>
<protein>
    <submittedName>
        <fullName evidence="1">Uncharacterized protein</fullName>
    </submittedName>
</protein>
<accession>A0A368ELJ9</accession>
<gene>
    <name evidence="1" type="ORF">DBW64_02740</name>
</gene>